<reference evidence="1 2" key="1">
    <citation type="submission" date="2019-07" db="EMBL/GenBank/DDBJ databases">
        <title>Whole genome shotgun sequence of Reyranella soli NBRC 108950.</title>
        <authorList>
            <person name="Hosoyama A."/>
            <person name="Uohara A."/>
            <person name="Ohji S."/>
            <person name="Ichikawa N."/>
        </authorList>
    </citation>
    <scope>NUCLEOTIDE SEQUENCE [LARGE SCALE GENOMIC DNA]</scope>
    <source>
        <strain evidence="1 2">NBRC 108950</strain>
    </source>
</reference>
<dbReference type="Proteomes" id="UP000321058">
    <property type="component" value="Unassembled WGS sequence"/>
</dbReference>
<dbReference type="RefSeq" id="WP_147156306.1">
    <property type="nucleotide sequence ID" value="NZ_BKAJ01000193.1"/>
</dbReference>
<dbReference type="OrthoDB" id="8378722at2"/>
<dbReference type="EMBL" id="BKAJ01000193">
    <property type="protein sequence ID" value="GEP60975.1"/>
    <property type="molecule type" value="Genomic_DNA"/>
</dbReference>
<protein>
    <submittedName>
        <fullName evidence="1">Uncharacterized protein</fullName>
    </submittedName>
</protein>
<sequence>MSIRTTETTVTFRRPFTLAALDGAQPAGTYRLVVEEEQIPGLSFIAFRRVATLLHMPADSVPGGTREVVSVLPDELAEAVAADAA</sequence>
<organism evidence="1 2">
    <name type="scientific">Reyranella soli</name>
    <dbReference type="NCBI Taxonomy" id="1230389"/>
    <lineage>
        <taxon>Bacteria</taxon>
        <taxon>Pseudomonadati</taxon>
        <taxon>Pseudomonadota</taxon>
        <taxon>Alphaproteobacteria</taxon>
        <taxon>Hyphomicrobiales</taxon>
        <taxon>Reyranellaceae</taxon>
        <taxon>Reyranella</taxon>
    </lineage>
</organism>
<comment type="caution">
    <text evidence="1">The sequence shown here is derived from an EMBL/GenBank/DDBJ whole genome shotgun (WGS) entry which is preliminary data.</text>
</comment>
<gene>
    <name evidence="1" type="ORF">RSO01_81410</name>
</gene>
<evidence type="ECO:0000313" key="2">
    <source>
        <dbReference type="Proteomes" id="UP000321058"/>
    </source>
</evidence>
<evidence type="ECO:0000313" key="1">
    <source>
        <dbReference type="EMBL" id="GEP60975.1"/>
    </source>
</evidence>
<proteinExistence type="predicted"/>
<keyword evidence="2" id="KW-1185">Reference proteome</keyword>
<accession>A0A512NPV0</accession>
<dbReference type="AlphaFoldDB" id="A0A512NPV0"/>
<name>A0A512NPV0_9HYPH</name>